<feature type="transmembrane region" description="Helical" evidence="2">
    <location>
        <begin position="82"/>
        <end position="101"/>
    </location>
</feature>
<reference evidence="4" key="1">
    <citation type="submission" date="2022-06" db="EMBL/GenBank/DDBJ databases">
        <title>CFH 74404 Thermomicrobiaceae sp.</title>
        <authorList>
            <person name="Ming H."/>
            <person name="Li W.-J."/>
            <person name="Zhao Z."/>
        </authorList>
    </citation>
    <scope>NUCLEOTIDE SEQUENCE</scope>
    <source>
        <strain evidence="4">CFH 74404</strain>
    </source>
</reference>
<feature type="region of interest" description="Disordered" evidence="1">
    <location>
        <begin position="348"/>
        <end position="497"/>
    </location>
</feature>
<dbReference type="Pfam" id="PF01476">
    <property type="entry name" value="LysM"/>
    <property type="match status" value="4"/>
</dbReference>
<keyword evidence="2" id="KW-1133">Transmembrane helix</keyword>
<feature type="domain" description="LysM" evidence="3">
    <location>
        <begin position="191"/>
        <end position="237"/>
    </location>
</feature>
<evidence type="ECO:0000256" key="2">
    <source>
        <dbReference type="SAM" id="Phobius"/>
    </source>
</evidence>
<name>A0AA42BA92_9BACT</name>
<feature type="compositionally biased region" description="Low complexity" evidence="1">
    <location>
        <begin position="361"/>
        <end position="382"/>
    </location>
</feature>
<feature type="domain" description="LysM" evidence="3">
    <location>
        <begin position="299"/>
        <end position="345"/>
    </location>
</feature>
<dbReference type="PANTHER" id="PTHR21666:SF270">
    <property type="entry name" value="MUREIN HYDROLASE ACTIVATOR ENVC"/>
    <property type="match status" value="1"/>
</dbReference>
<evidence type="ECO:0000313" key="4">
    <source>
        <dbReference type="EMBL" id="MCM8748245.1"/>
    </source>
</evidence>
<gene>
    <name evidence="4" type="ORF">NET02_03730</name>
</gene>
<dbReference type="PANTHER" id="PTHR21666">
    <property type="entry name" value="PEPTIDASE-RELATED"/>
    <property type="match status" value="1"/>
</dbReference>
<keyword evidence="5" id="KW-1185">Reference proteome</keyword>
<feature type="region of interest" description="Disordered" evidence="1">
    <location>
        <begin position="1"/>
        <end position="66"/>
    </location>
</feature>
<dbReference type="Pfam" id="PF01551">
    <property type="entry name" value="Peptidase_M23"/>
    <property type="match status" value="1"/>
</dbReference>
<dbReference type="SUPFAM" id="SSF54106">
    <property type="entry name" value="LysM domain"/>
    <property type="match status" value="3"/>
</dbReference>
<dbReference type="SUPFAM" id="SSF51261">
    <property type="entry name" value="Duplicated hybrid motif"/>
    <property type="match status" value="1"/>
</dbReference>
<dbReference type="InterPro" id="IPR018392">
    <property type="entry name" value="LysM"/>
</dbReference>
<dbReference type="SMART" id="SM00257">
    <property type="entry name" value="LysM"/>
    <property type="match status" value="4"/>
</dbReference>
<proteinExistence type="predicted"/>
<dbReference type="PROSITE" id="PS51782">
    <property type="entry name" value="LYSM"/>
    <property type="match status" value="3"/>
</dbReference>
<accession>A0AA42BA92</accession>
<feature type="compositionally biased region" description="Low complexity" evidence="1">
    <location>
        <begin position="399"/>
        <end position="468"/>
    </location>
</feature>
<comment type="caution">
    <text evidence="4">The sequence shown here is derived from an EMBL/GenBank/DDBJ whole genome shotgun (WGS) entry which is preliminary data.</text>
</comment>
<dbReference type="InterPro" id="IPR050570">
    <property type="entry name" value="Cell_wall_metabolism_enzyme"/>
</dbReference>
<feature type="domain" description="LysM" evidence="3">
    <location>
        <begin position="249"/>
        <end position="293"/>
    </location>
</feature>
<dbReference type="RefSeq" id="WP_284056028.1">
    <property type="nucleotide sequence ID" value="NZ_JAMSLR010000002.1"/>
</dbReference>
<dbReference type="AlphaFoldDB" id="A0AA42BA92"/>
<dbReference type="Proteomes" id="UP001165306">
    <property type="component" value="Unassembled WGS sequence"/>
</dbReference>
<evidence type="ECO:0000313" key="5">
    <source>
        <dbReference type="Proteomes" id="UP001165306"/>
    </source>
</evidence>
<dbReference type="CDD" id="cd12797">
    <property type="entry name" value="M23_peptidase"/>
    <property type="match status" value="1"/>
</dbReference>
<dbReference type="InterPro" id="IPR016047">
    <property type="entry name" value="M23ase_b-sheet_dom"/>
</dbReference>
<organism evidence="4 5">
    <name type="scientific">Thermalbibacter longus</name>
    <dbReference type="NCBI Taxonomy" id="2951981"/>
    <lineage>
        <taxon>Bacteria</taxon>
        <taxon>Pseudomonadati</taxon>
        <taxon>Thermomicrobiota</taxon>
        <taxon>Thermomicrobia</taxon>
        <taxon>Thermomicrobiales</taxon>
        <taxon>Thermomicrobiaceae</taxon>
        <taxon>Thermalbibacter</taxon>
    </lineage>
</organism>
<dbReference type="EMBL" id="JAMSLR010000002">
    <property type="protein sequence ID" value="MCM8748245.1"/>
    <property type="molecule type" value="Genomic_DNA"/>
</dbReference>
<dbReference type="Gene3D" id="3.10.350.10">
    <property type="entry name" value="LysM domain"/>
    <property type="match status" value="4"/>
</dbReference>
<dbReference type="InterPro" id="IPR036779">
    <property type="entry name" value="LysM_dom_sf"/>
</dbReference>
<dbReference type="CDD" id="cd00118">
    <property type="entry name" value="LysM"/>
    <property type="match status" value="3"/>
</dbReference>
<dbReference type="GO" id="GO:0004222">
    <property type="term" value="F:metalloendopeptidase activity"/>
    <property type="evidence" value="ECO:0007669"/>
    <property type="project" value="TreeGrafter"/>
</dbReference>
<dbReference type="InterPro" id="IPR011055">
    <property type="entry name" value="Dup_hybrid_motif"/>
</dbReference>
<sequence length="614" mass="64651">MRRCGAQRPDSSIPHDDTLSSPTSHCDWWPELLSETSSAAGSRRDPEPVWRPASPDHRARHQPVMNAQQRRRLWGLRAGQQLTHPVLLAVIVAVIAASSLWHPGLSAALPQGSRQAAVDGAAPAAGTPAPGTATPSLTLAHYVTREGETLADVAAATGRSVETLLWANSIQEPAARFPAGVVLDIPPADGVLHVVQPGDTLASIAGYYGTTVEAITGFGPNGVHSDTDLSPGKLLMVPGASMRQRGSVITYTVREGDTIRSIAARFGLQTKTILWANTIPDPDLIYPGQQLTILPTDGVLVRVEEGDTIRGLAERYGVDPADIYGYAPNAIDNPDLILVGQELVIPGAEPLPAAPPEPEVTETADTGAAQATTDSQAQETASGDQAASNEATAVPLAVETTPEATPEATTTPEPAAEQQEGETQQASEEAQPSTTPEQATPEATPADTPAPEATPAETPAPEATEAAPAPEPSPTATPEPEPAKTPEQPAQQAPTGSFIWPAKGVITQYFHRGHNGWDIANRMYTEIVAADSGTVIFSGWNTYGLGYAVAIDHGNGYVTWYGHMAEPPPVQVGQWVNQGQYIGPMGSTGYSTGPHVHFMIVKNGVYQDPALYLR</sequence>
<keyword evidence="2" id="KW-0812">Transmembrane</keyword>
<feature type="compositionally biased region" description="Low complexity" evidence="1">
    <location>
        <begin position="485"/>
        <end position="495"/>
    </location>
</feature>
<feature type="compositionally biased region" description="Pro residues" evidence="1">
    <location>
        <begin position="469"/>
        <end position="480"/>
    </location>
</feature>
<evidence type="ECO:0000256" key="1">
    <source>
        <dbReference type="SAM" id="MobiDB-lite"/>
    </source>
</evidence>
<protein>
    <submittedName>
        <fullName evidence="4">LysM peptidoglycan-binding domain-containing protein</fullName>
    </submittedName>
</protein>
<dbReference type="Gene3D" id="2.70.70.10">
    <property type="entry name" value="Glucose Permease (Domain IIA)"/>
    <property type="match status" value="1"/>
</dbReference>
<keyword evidence="2" id="KW-0472">Membrane</keyword>
<evidence type="ECO:0000259" key="3">
    <source>
        <dbReference type="PROSITE" id="PS51782"/>
    </source>
</evidence>